<dbReference type="OrthoDB" id="7178350at2"/>
<evidence type="ECO:0000256" key="1">
    <source>
        <dbReference type="PIRSR" id="PIRSR011396-1"/>
    </source>
</evidence>
<keyword evidence="2" id="KW-0285">Flavoprotein</keyword>
<name>A0A6N8F8X6_9GAMM</name>
<dbReference type="PANTHER" id="PTHR43747:SF4">
    <property type="entry name" value="FLAVIN-DEPENDENT TRYPTOPHAN HALOGENASE"/>
    <property type="match status" value="1"/>
</dbReference>
<dbReference type="EMBL" id="WOCD01000001">
    <property type="protein sequence ID" value="MUH71537.1"/>
    <property type="molecule type" value="Genomic_DNA"/>
</dbReference>
<dbReference type="InterPro" id="IPR033856">
    <property type="entry name" value="Trp_halogen"/>
</dbReference>
<organism evidence="3 4">
    <name type="scientific">Psychrosphaera haliotis</name>
    <dbReference type="NCBI Taxonomy" id="555083"/>
    <lineage>
        <taxon>Bacteria</taxon>
        <taxon>Pseudomonadati</taxon>
        <taxon>Pseudomonadota</taxon>
        <taxon>Gammaproteobacteria</taxon>
        <taxon>Alteromonadales</taxon>
        <taxon>Pseudoalteromonadaceae</taxon>
        <taxon>Psychrosphaera</taxon>
    </lineage>
</organism>
<keyword evidence="2" id="KW-0274">FAD</keyword>
<dbReference type="AlphaFoldDB" id="A0A6N8F8X6"/>
<proteinExistence type="predicted"/>
<dbReference type="InterPro" id="IPR006905">
    <property type="entry name" value="Flavin_halogenase"/>
</dbReference>
<dbReference type="Gene3D" id="3.50.50.60">
    <property type="entry name" value="FAD/NAD(P)-binding domain"/>
    <property type="match status" value="1"/>
</dbReference>
<accession>A0A6N8F8X6</accession>
<comment type="caution">
    <text evidence="3">The sequence shown here is derived from an EMBL/GenBank/DDBJ whole genome shotgun (WGS) entry which is preliminary data.</text>
</comment>
<evidence type="ECO:0000313" key="4">
    <source>
        <dbReference type="Proteomes" id="UP000439994"/>
    </source>
</evidence>
<protein>
    <submittedName>
        <fullName evidence="3">Tryptophan 7-halogenase</fullName>
    </submittedName>
</protein>
<dbReference type="InterPro" id="IPR036188">
    <property type="entry name" value="FAD/NAD-bd_sf"/>
</dbReference>
<gene>
    <name evidence="3" type="ORF">GNP35_02885</name>
</gene>
<keyword evidence="4" id="KW-1185">Reference proteome</keyword>
<feature type="binding site" evidence="2">
    <location>
        <position position="84"/>
    </location>
    <ligand>
        <name>7-chloro-L-tryptophan</name>
        <dbReference type="ChEBI" id="CHEBI:58713"/>
    </ligand>
</feature>
<feature type="binding site" evidence="2">
    <location>
        <position position="340"/>
    </location>
    <ligand>
        <name>FAD</name>
        <dbReference type="ChEBI" id="CHEBI:57692"/>
    </ligand>
</feature>
<dbReference type="RefSeq" id="WP_155694341.1">
    <property type="nucleotide sequence ID" value="NZ_WOCD01000001.1"/>
</dbReference>
<feature type="binding site" evidence="2">
    <location>
        <position position="353"/>
    </location>
    <ligand>
        <name>FAD</name>
        <dbReference type="ChEBI" id="CHEBI:57692"/>
    </ligand>
</feature>
<feature type="binding site" evidence="2">
    <location>
        <position position="349"/>
    </location>
    <ligand>
        <name>L-tryptophan</name>
        <dbReference type="ChEBI" id="CHEBI:57912"/>
    </ligand>
</feature>
<dbReference type="InterPro" id="IPR050816">
    <property type="entry name" value="Flavin-dep_Halogenase_NPB"/>
</dbReference>
<reference evidence="3 4" key="1">
    <citation type="submission" date="2019-11" db="EMBL/GenBank/DDBJ databases">
        <title>P. haliotis isolates from Z. marina roots.</title>
        <authorList>
            <person name="Cohen M."/>
            <person name="Jospin G."/>
            <person name="Eisen J.A."/>
            <person name="Coil D.A."/>
        </authorList>
    </citation>
    <scope>NUCLEOTIDE SEQUENCE [LARGE SCALE GENOMIC DNA]</scope>
    <source>
        <strain evidence="3 4">UCD-MCMsp1aY</strain>
    </source>
</reference>
<dbReference type="Pfam" id="PF04820">
    <property type="entry name" value="Trp_halogenase"/>
    <property type="match status" value="1"/>
</dbReference>
<sequence length="508" mass="57224">MGSENVVQKLVVVGGGTSGWLSAAYLAKFFELKGGTAPSITLIESSDVPTIGVGEATIPFIKETLQFLGISEWDFIKNTDATFKQSIKFIDWNLNSSQKHYHHNFSQPLHAEQFNYAKHWAAHKDEIGIPYNYAATIQGQVCDHFLSPKLPEDKEFEGPLNYAYHLDAGKFATYLKNFSIGKNVNHVIDHITDVNLTEAGDVESVLLKTGKLVDGDLFIDCSGFIGLLIGKSLKSEFTSLDDVLFVDSAVTALVPHKDEELPSATHSTAQEAGWIWDIGLQSRRGTGYVYSSKYATSDEAEQTLAKYHDKDVSELQFRHLKMRTGYRKEQWKNNCVAIGLSAGFIEPLESTGIYLVEIALRTLTNLLPTKKNMSSFAAQYNALMLSQFEGAIDFIKLHYVLSDRADTKFWTDNKLEQSIPNSLQMFLERIKTNVPTHFDLPVGPQCFTLYSYYAVIYGMESVPETINNRNLNANKKTENLHKEVNEVWNRANQVLPTHREIIDRINQR</sequence>
<dbReference type="Proteomes" id="UP000439994">
    <property type="component" value="Unassembled WGS sequence"/>
</dbReference>
<dbReference type="PIRSF" id="PIRSF011396">
    <property type="entry name" value="Trp_halogenase"/>
    <property type="match status" value="1"/>
</dbReference>
<dbReference type="SUPFAM" id="SSF51905">
    <property type="entry name" value="FAD/NAD(P)-binding domain"/>
    <property type="match status" value="1"/>
</dbReference>
<dbReference type="GO" id="GO:0004497">
    <property type="term" value="F:monooxygenase activity"/>
    <property type="evidence" value="ECO:0007669"/>
    <property type="project" value="InterPro"/>
</dbReference>
<dbReference type="PANTHER" id="PTHR43747">
    <property type="entry name" value="FAD-BINDING PROTEIN"/>
    <property type="match status" value="1"/>
</dbReference>
<evidence type="ECO:0000313" key="3">
    <source>
        <dbReference type="EMBL" id="MUH71537.1"/>
    </source>
</evidence>
<dbReference type="GO" id="GO:0000166">
    <property type="term" value="F:nucleotide binding"/>
    <property type="evidence" value="ECO:0007669"/>
    <property type="project" value="UniProtKB-KW"/>
</dbReference>
<keyword evidence="2" id="KW-0547">Nucleotide-binding</keyword>
<evidence type="ECO:0000256" key="2">
    <source>
        <dbReference type="PIRSR" id="PIRSR011396-2"/>
    </source>
</evidence>
<feature type="active site" evidence="1">
    <location>
        <position position="84"/>
    </location>
</feature>